<organism evidence="10 11">
    <name type="scientific">Tribolium castaneum</name>
    <name type="common">Red flour beetle</name>
    <dbReference type="NCBI Taxonomy" id="7070"/>
    <lineage>
        <taxon>Eukaryota</taxon>
        <taxon>Metazoa</taxon>
        <taxon>Ecdysozoa</taxon>
        <taxon>Arthropoda</taxon>
        <taxon>Hexapoda</taxon>
        <taxon>Insecta</taxon>
        <taxon>Pterygota</taxon>
        <taxon>Neoptera</taxon>
        <taxon>Endopterygota</taxon>
        <taxon>Coleoptera</taxon>
        <taxon>Polyphaga</taxon>
        <taxon>Cucujiformia</taxon>
        <taxon>Tenebrionidae</taxon>
        <taxon>Tenebrionidae incertae sedis</taxon>
        <taxon>Tribolium</taxon>
    </lineage>
</organism>
<reference evidence="10 11" key="2">
    <citation type="journal article" date="2010" name="Nucleic Acids Res.">
        <title>BeetleBase in 2010: revisions to provide comprehensive genomic information for Tribolium castaneum.</title>
        <authorList>
            <person name="Kim H.S."/>
            <person name="Murphy T."/>
            <person name="Xia J."/>
            <person name="Caragea D."/>
            <person name="Park Y."/>
            <person name="Beeman R.W."/>
            <person name="Lorenzen M.D."/>
            <person name="Butcher S."/>
            <person name="Manak J.R."/>
            <person name="Brown S.J."/>
        </authorList>
    </citation>
    <scope>GENOME REANNOTATION</scope>
    <source>
        <strain evidence="10 11">Georgia GA2</strain>
    </source>
</reference>
<keyword evidence="5 7" id="KW-0496">Mitochondrion</keyword>
<dbReference type="InParanoid" id="D6WI31"/>
<dbReference type="PANTHER" id="PTHR14009">
    <property type="entry name" value="LEUCINE ZIPPER-EF-HAND CONTAINING TRANSMEMBRANE PROTEIN"/>
    <property type="match status" value="1"/>
</dbReference>
<dbReference type="Pfam" id="PF07766">
    <property type="entry name" value="LETM1_RBD"/>
    <property type="match status" value="1"/>
</dbReference>
<dbReference type="InterPro" id="IPR044202">
    <property type="entry name" value="LETM1/MDM38-like"/>
</dbReference>
<evidence type="ECO:0000256" key="3">
    <source>
        <dbReference type="ARBA" id="ARBA00022792"/>
    </source>
</evidence>
<evidence type="ECO:0000256" key="6">
    <source>
        <dbReference type="ARBA" id="ARBA00023136"/>
    </source>
</evidence>
<evidence type="ECO:0000313" key="11">
    <source>
        <dbReference type="Proteomes" id="UP000007266"/>
    </source>
</evidence>
<dbReference type="GO" id="GO:0005739">
    <property type="term" value="C:mitochondrion"/>
    <property type="evidence" value="ECO:0000318"/>
    <property type="project" value="GO_Central"/>
</dbReference>
<evidence type="ECO:0000256" key="2">
    <source>
        <dbReference type="ARBA" id="ARBA00022692"/>
    </source>
</evidence>
<dbReference type="EMBL" id="KQ971334">
    <property type="protein sequence ID" value="EFA01050.1"/>
    <property type="molecule type" value="Genomic_DNA"/>
</dbReference>
<evidence type="ECO:0000256" key="7">
    <source>
        <dbReference type="PROSITE-ProRule" id="PRU01094"/>
    </source>
</evidence>
<dbReference type="KEGG" id="tca:658033"/>
<evidence type="ECO:0000256" key="5">
    <source>
        <dbReference type="ARBA" id="ARBA00023128"/>
    </source>
</evidence>
<dbReference type="PhylomeDB" id="D6WI31"/>
<evidence type="ECO:0000256" key="1">
    <source>
        <dbReference type="ARBA" id="ARBA00004434"/>
    </source>
</evidence>
<reference evidence="10 11" key="1">
    <citation type="journal article" date="2008" name="Nature">
        <title>The genome of the model beetle and pest Tribolium castaneum.</title>
        <authorList>
            <consortium name="Tribolium Genome Sequencing Consortium"/>
            <person name="Richards S."/>
            <person name="Gibbs R.A."/>
            <person name="Weinstock G.M."/>
            <person name="Brown S.J."/>
            <person name="Denell R."/>
            <person name="Beeman R.W."/>
            <person name="Gibbs R."/>
            <person name="Beeman R.W."/>
            <person name="Brown S.J."/>
            <person name="Bucher G."/>
            <person name="Friedrich M."/>
            <person name="Grimmelikhuijzen C.J."/>
            <person name="Klingler M."/>
            <person name="Lorenzen M."/>
            <person name="Richards S."/>
            <person name="Roth S."/>
            <person name="Schroder R."/>
            <person name="Tautz D."/>
            <person name="Zdobnov E.M."/>
            <person name="Muzny D."/>
            <person name="Gibbs R.A."/>
            <person name="Weinstock G.M."/>
            <person name="Attaway T."/>
            <person name="Bell S."/>
            <person name="Buhay C.J."/>
            <person name="Chandrabose M.N."/>
            <person name="Chavez D."/>
            <person name="Clerk-Blankenburg K.P."/>
            <person name="Cree A."/>
            <person name="Dao M."/>
            <person name="Davis C."/>
            <person name="Chacko J."/>
            <person name="Dinh H."/>
            <person name="Dugan-Rocha S."/>
            <person name="Fowler G."/>
            <person name="Garner T.T."/>
            <person name="Garnes J."/>
            <person name="Gnirke A."/>
            <person name="Hawes A."/>
            <person name="Hernandez J."/>
            <person name="Hines S."/>
            <person name="Holder M."/>
            <person name="Hume J."/>
            <person name="Jhangiani S.N."/>
            <person name="Joshi V."/>
            <person name="Khan Z.M."/>
            <person name="Jackson L."/>
            <person name="Kovar C."/>
            <person name="Kowis A."/>
            <person name="Lee S."/>
            <person name="Lewis L.R."/>
            <person name="Margolis J."/>
            <person name="Morgan M."/>
            <person name="Nazareth L.V."/>
            <person name="Nguyen N."/>
            <person name="Okwuonu G."/>
            <person name="Parker D."/>
            <person name="Richards S."/>
            <person name="Ruiz S.J."/>
            <person name="Santibanez J."/>
            <person name="Savard J."/>
            <person name="Scherer S.E."/>
            <person name="Schneider B."/>
            <person name="Sodergren E."/>
            <person name="Tautz D."/>
            <person name="Vattahil S."/>
            <person name="Villasana D."/>
            <person name="White C.S."/>
            <person name="Wright R."/>
            <person name="Park Y."/>
            <person name="Beeman R.W."/>
            <person name="Lord J."/>
            <person name="Oppert B."/>
            <person name="Lorenzen M."/>
            <person name="Brown S."/>
            <person name="Wang L."/>
            <person name="Savard J."/>
            <person name="Tautz D."/>
            <person name="Richards S."/>
            <person name="Weinstock G."/>
            <person name="Gibbs R.A."/>
            <person name="Liu Y."/>
            <person name="Worley K."/>
            <person name="Weinstock G."/>
            <person name="Elsik C.G."/>
            <person name="Reese J.T."/>
            <person name="Elhaik E."/>
            <person name="Landan G."/>
            <person name="Graur D."/>
            <person name="Arensburger P."/>
            <person name="Atkinson P."/>
            <person name="Beeman R.W."/>
            <person name="Beidler J."/>
            <person name="Brown S.J."/>
            <person name="Demuth J.P."/>
            <person name="Drury D.W."/>
            <person name="Du Y.Z."/>
            <person name="Fujiwara H."/>
            <person name="Lorenzen M."/>
            <person name="Maselli V."/>
            <person name="Osanai M."/>
            <person name="Park Y."/>
            <person name="Robertson H.M."/>
            <person name="Tu Z."/>
            <person name="Wang J.J."/>
            <person name="Wang S."/>
            <person name="Richards S."/>
            <person name="Song H."/>
            <person name="Zhang L."/>
            <person name="Sodergren E."/>
            <person name="Werner D."/>
            <person name="Stanke M."/>
            <person name="Morgenstern B."/>
            <person name="Solovyev V."/>
            <person name="Kosarev P."/>
            <person name="Brown G."/>
            <person name="Chen H.C."/>
            <person name="Ermolaeva O."/>
            <person name="Hlavina W."/>
            <person name="Kapustin Y."/>
            <person name="Kiryutin B."/>
            <person name="Kitts P."/>
            <person name="Maglott D."/>
            <person name="Pruitt K."/>
            <person name="Sapojnikov V."/>
            <person name="Souvorov A."/>
            <person name="Mackey A.J."/>
            <person name="Waterhouse R.M."/>
            <person name="Wyder S."/>
            <person name="Zdobnov E.M."/>
            <person name="Zdobnov E.M."/>
            <person name="Wyder S."/>
            <person name="Kriventseva E.V."/>
            <person name="Kadowaki T."/>
            <person name="Bork P."/>
            <person name="Aranda M."/>
            <person name="Bao R."/>
            <person name="Beermann A."/>
            <person name="Berns N."/>
            <person name="Bolognesi R."/>
            <person name="Bonneton F."/>
            <person name="Bopp D."/>
            <person name="Brown S.J."/>
            <person name="Bucher G."/>
            <person name="Butts T."/>
            <person name="Chaumot A."/>
            <person name="Denell R.E."/>
            <person name="Ferrier D.E."/>
            <person name="Friedrich M."/>
            <person name="Gordon C.M."/>
            <person name="Jindra M."/>
            <person name="Klingler M."/>
            <person name="Lan Q."/>
            <person name="Lattorff H.M."/>
            <person name="Laudet V."/>
            <person name="von Levetsow C."/>
            <person name="Liu Z."/>
            <person name="Lutz R."/>
            <person name="Lynch J.A."/>
            <person name="da Fonseca R.N."/>
            <person name="Posnien N."/>
            <person name="Reuter R."/>
            <person name="Roth S."/>
            <person name="Savard J."/>
            <person name="Schinko J.B."/>
            <person name="Schmitt C."/>
            <person name="Schoppmeier M."/>
            <person name="Schroder R."/>
            <person name="Shippy T.D."/>
            <person name="Simonnet F."/>
            <person name="Marques-Souza H."/>
            <person name="Tautz D."/>
            <person name="Tomoyasu Y."/>
            <person name="Trauner J."/>
            <person name="Van der Zee M."/>
            <person name="Vervoort M."/>
            <person name="Wittkopp N."/>
            <person name="Wimmer E.A."/>
            <person name="Yang X."/>
            <person name="Jones A.K."/>
            <person name="Sattelle D.B."/>
            <person name="Ebert P.R."/>
            <person name="Nelson D."/>
            <person name="Scott J.G."/>
            <person name="Beeman R.W."/>
            <person name="Muthukrishnan S."/>
            <person name="Kramer K.J."/>
            <person name="Arakane Y."/>
            <person name="Beeman R.W."/>
            <person name="Zhu Q."/>
            <person name="Hogenkamp D."/>
            <person name="Dixit R."/>
            <person name="Oppert B."/>
            <person name="Jiang H."/>
            <person name="Zou Z."/>
            <person name="Marshall J."/>
            <person name="Elpidina E."/>
            <person name="Vinokurov K."/>
            <person name="Oppert C."/>
            <person name="Zou Z."/>
            <person name="Evans J."/>
            <person name="Lu Z."/>
            <person name="Zhao P."/>
            <person name="Sumathipala N."/>
            <person name="Altincicek B."/>
            <person name="Vilcinskas A."/>
            <person name="Williams M."/>
            <person name="Hultmark D."/>
            <person name="Hetru C."/>
            <person name="Jiang H."/>
            <person name="Grimmelikhuijzen C.J."/>
            <person name="Hauser F."/>
            <person name="Cazzamali G."/>
            <person name="Williamson M."/>
            <person name="Park Y."/>
            <person name="Li B."/>
            <person name="Tanaka Y."/>
            <person name="Predel R."/>
            <person name="Neupert S."/>
            <person name="Schachtner J."/>
            <person name="Verleyen P."/>
            <person name="Raible F."/>
            <person name="Bork P."/>
            <person name="Friedrich M."/>
            <person name="Walden K.K."/>
            <person name="Robertson H.M."/>
            <person name="Angeli S."/>
            <person name="Foret S."/>
            <person name="Bucher G."/>
            <person name="Schuetz S."/>
            <person name="Maleszka R."/>
            <person name="Wimmer E.A."/>
            <person name="Beeman R.W."/>
            <person name="Lorenzen M."/>
            <person name="Tomoyasu Y."/>
            <person name="Miller S.C."/>
            <person name="Grossmann D."/>
            <person name="Bucher G."/>
        </authorList>
    </citation>
    <scope>NUCLEOTIDE SEQUENCE [LARGE SCALE GENOMIC DNA]</scope>
    <source>
        <strain evidence="10 11">Georgia GA2</strain>
    </source>
</reference>
<feature type="domain" description="Letm1 RBD" evidence="9">
    <location>
        <begin position="178"/>
        <end position="360"/>
    </location>
</feature>
<dbReference type="HOGENOM" id="CLU_049801_0_0_1"/>
<dbReference type="Proteomes" id="UP000007266">
    <property type="component" value="Linkage group 3"/>
</dbReference>
<accession>D6WI31</accession>
<evidence type="ECO:0000256" key="8">
    <source>
        <dbReference type="SAM" id="Phobius"/>
    </source>
</evidence>
<evidence type="ECO:0000259" key="9">
    <source>
        <dbReference type="PROSITE" id="PS51758"/>
    </source>
</evidence>
<dbReference type="PROSITE" id="PS51758">
    <property type="entry name" value="LETM1_RBD"/>
    <property type="match status" value="1"/>
</dbReference>
<protein>
    <submittedName>
        <fullName evidence="10">LETM1 domain-containing protein 1-like Protein</fullName>
    </submittedName>
</protein>
<dbReference type="OMA" id="EGGVHNM"/>
<dbReference type="InterPro" id="IPR033122">
    <property type="entry name" value="LETM1-like_RBD"/>
</dbReference>
<sequence length="360" mass="43015">MTQALLNRCRMHTLSLFPLLKPPKMPTTVTQFHTTPNPHRKSLYKTESKKIRFFVVHRYLEYLKNYDKVLERSFPGAMRVYRVFTVGIKDFAQDLKDYFRIVRILNSPTKDKFKSLTRREIELYHQMPKDMRKVAPVLLISALPFANYVIFPLAYLFPRIFLSRHFWNLQQRAEFSIYYLRGRLVNNRPLFRCVQGELDKIRGHRLYYKWAEVLGMMGSGVQPKVEQILQCKDLFTCEPYHLFYLKGKHVKHLLKIHDLHMGWFRRSRLIERAVILQEMDKAIVREGGVHNMPQDALKHACYIRGLNPMNMRNEDMINWLNNWIKISSVVDRESWSLLLHCPILLAYNEPSNWTLIYKPK</sequence>
<dbReference type="GO" id="GO:0005743">
    <property type="term" value="C:mitochondrial inner membrane"/>
    <property type="evidence" value="ECO:0007669"/>
    <property type="project" value="UniProtKB-SubCell"/>
</dbReference>
<dbReference type="GO" id="GO:0043022">
    <property type="term" value="F:ribosome binding"/>
    <property type="evidence" value="ECO:0007669"/>
    <property type="project" value="InterPro"/>
</dbReference>
<evidence type="ECO:0000256" key="4">
    <source>
        <dbReference type="ARBA" id="ARBA00022989"/>
    </source>
</evidence>
<keyword evidence="11" id="KW-1185">Reference proteome</keyword>
<dbReference type="AlphaFoldDB" id="D6WI31"/>
<keyword evidence="3" id="KW-0999">Mitochondrion inner membrane</keyword>
<comment type="subcellular location">
    <subcellularLocation>
        <location evidence="1">Mitochondrion inner membrane</location>
        <topology evidence="1">Single-pass membrane protein</topology>
    </subcellularLocation>
</comment>
<evidence type="ECO:0000313" key="10">
    <source>
        <dbReference type="EMBL" id="EFA01050.1"/>
    </source>
</evidence>
<dbReference type="OrthoDB" id="73691at2759"/>
<dbReference type="PANTHER" id="PTHR14009:SF13">
    <property type="entry name" value="LETM1 DOMAIN-CONTAINING PROTEIN 1"/>
    <property type="match status" value="1"/>
</dbReference>
<keyword evidence="2 8" id="KW-0812">Transmembrane</keyword>
<feature type="transmembrane region" description="Helical" evidence="8">
    <location>
        <begin position="134"/>
        <end position="157"/>
    </location>
</feature>
<name>D6WI31_TRICA</name>
<gene>
    <name evidence="10" type="primary">AUGUSTUS-3.0.2_03966</name>
    <name evidence="10" type="ORF">TcasGA2_TC003966</name>
</gene>
<dbReference type="eggNOG" id="KOG4263">
    <property type="taxonomic scope" value="Eukaryota"/>
</dbReference>
<keyword evidence="6 8" id="KW-0472">Membrane</keyword>
<keyword evidence="4 8" id="KW-1133">Transmembrane helix</keyword>
<dbReference type="FunCoup" id="D6WI31">
    <property type="interactions" value="1347"/>
</dbReference>
<proteinExistence type="predicted"/>
<dbReference type="STRING" id="7070.D6WI31"/>